<dbReference type="PANTHER" id="PTHR14136">
    <property type="entry name" value="BTB_POZ DOMAIN-CONTAINING PROTEIN KCTD9"/>
    <property type="match status" value="1"/>
</dbReference>
<comment type="caution">
    <text evidence="2">The sequence shown here is derived from an EMBL/GenBank/DDBJ whole genome shotgun (WGS) entry which is preliminary data.</text>
</comment>
<dbReference type="InterPro" id="IPR003615">
    <property type="entry name" value="HNH_nuc"/>
</dbReference>
<proteinExistence type="predicted"/>
<gene>
    <name evidence="2" type="ORF">ACE1CC_09985</name>
</gene>
<evidence type="ECO:0000259" key="1">
    <source>
        <dbReference type="Pfam" id="PF13391"/>
    </source>
</evidence>
<dbReference type="InterPro" id="IPR001646">
    <property type="entry name" value="5peptide_repeat"/>
</dbReference>
<dbReference type="PANTHER" id="PTHR14136:SF17">
    <property type="entry name" value="BTB_POZ DOMAIN-CONTAINING PROTEIN KCTD9"/>
    <property type="match status" value="1"/>
</dbReference>
<feature type="domain" description="HNH nuclease" evidence="1">
    <location>
        <begin position="305"/>
        <end position="354"/>
    </location>
</feature>
<keyword evidence="3" id="KW-1185">Reference proteome</keyword>
<dbReference type="Proteomes" id="UP001576774">
    <property type="component" value="Unassembled WGS sequence"/>
</dbReference>
<dbReference type="InterPro" id="IPR051082">
    <property type="entry name" value="Pentapeptide-BTB/POZ_domain"/>
</dbReference>
<dbReference type="RefSeq" id="WP_413270314.1">
    <property type="nucleotide sequence ID" value="NZ_JBHFNQ010000077.1"/>
</dbReference>
<accession>A0ABV4X349</accession>
<dbReference type="Pfam" id="PF13391">
    <property type="entry name" value="HNH_2"/>
    <property type="match status" value="1"/>
</dbReference>
<evidence type="ECO:0000313" key="3">
    <source>
        <dbReference type="Proteomes" id="UP001576774"/>
    </source>
</evidence>
<name>A0ABV4X349_9CYAN</name>
<evidence type="ECO:0000313" key="2">
    <source>
        <dbReference type="EMBL" id="MFB2877205.1"/>
    </source>
</evidence>
<sequence length="422" mass="48480">MTNKKIKNDEFWLSYEEENRNFQNRDLRNVNFIHRVVKEADFRRANLKNANLSYSSFLGVNLCSANLQEANLQGAILWNNDYYYREIVNLQEANLKKANLQQANLQGANFTCSNLQDANLKQANLRGANLTSANLEKANLQWADLAGANLTGANLQGANFQGAKLHETRLPSLEKMQGANFQEATLQCVELTSGENLHETLEKHQYIIPFTRQRKAGKPEKKLIANTYLEIINSEENQKILDPNQQTILTKISNIAEAQNYLDTEGYYYPKSIEEARFRIIESIARRQGQTKFRQNLLEAYENCCAISGCHVKEALEAAHIIPYSETENNHPSNGLLLRADIHTLFDLYLVAINPETMTVHFASSLLPAYKDFDKQLLRLPKNKDFHPKKDALEWRWKQYIPQVKVDINTAIEELLKAMEDW</sequence>
<protein>
    <submittedName>
        <fullName evidence="2">Pentapeptide repeat-containing protein</fullName>
    </submittedName>
</protein>
<reference evidence="2 3" key="1">
    <citation type="submission" date="2024-09" db="EMBL/GenBank/DDBJ databases">
        <title>Floridaenema gen nov. (Aerosakkonemataceae, Aerosakkonematales ord. nov., Cyanobacteria) from benthic tropical and subtropical fresh waters, with the description of four new species.</title>
        <authorList>
            <person name="Moretto J.A."/>
            <person name="Berthold D.E."/>
            <person name="Lefler F.W."/>
            <person name="Huang I.-S."/>
            <person name="Laughinghouse H. IV."/>
        </authorList>
    </citation>
    <scope>NUCLEOTIDE SEQUENCE [LARGE SCALE GENOMIC DNA]</scope>
    <source>
        <strain evidence="2 3">BLCC-F46</strain>
    </source>
</reference>
<organism evidence="2 3">
    <name type="scientific">Floridaenema aerugineum BLCC-F46</name>
    <dbReference type="NCBI Taxonomy" id="3153654"/>
    <lineage>
        <taxon>Bacteria</taxon>
        <taxon>Bacillati</taxon>
        <taxon>Cyanobacteriota</taxon>
        <taxon>Cyanophyceae</taxon>
        <taxon>Oscillatoriophycideae</taxon>
        <taxon>Aerosakkonematales</taxon>
        <taxon>Aerosakkonemataceae</taxon>
        <taxon>Floridanema</taxon>
        <taxon>Floridanema aerugineum</taxon>
    </lineage>
</organism>
<dbReference type="Gene3D" id="2.160.20.80">
    <property type="entry name" value="E3 ubiquitin-protein ligase SopA"/>
    <property type="match status" value="1"/>
</dbReference>
<dbReference type="SUPFAM" id="SSF141571">
    <property type="entry name" value="Pentapeptide repeat-like"/>
    <property type="match status" value="1"/>
</dbReference>
<dbReference type="EMBL" id="JBHFNQ010000077">
    <property type="protein sequence ID" value="MFB2877205.1"/>
    <property type="molecule type" value="Genomic_DNA"/>
</dbReference>
<dbReference type="Pfam" id="PF00805">
    <property type="entry name" value="Pentapeptide"/>
    <property type="match status" value="2"/>
</dbReference>